<dbReference type="SUPFAM" id="SSF57701">
    <property type="entry name" value="Zn2/Cys6 DNA-binding domain"/>
    <property type="match status" value="1"/>
</dbReference>
<evidence type="ECO:0000313" key="2">
    <source>
        <dbReference type="EMBL" id="CAE7022907.1"/>
    </source>
</evidence>
<dbReference type="InterPro" id="IPR052400">
    <property type="entry name" value="Zn2-C6_fungal_TF"/>
</dbReference>
<name>A0A6S6VLZ7_9PLEO</name>
<accession>A0A6S6VLZ7</accession>
<protein>
    <submittedName>
        <fullName evidence="2">Transcription factor Cys6</fullName>
    </submittedName>
</protein>
<dbReference type="Proteomes" id="UP000472372">
    <property type="component" value="Chromosome 3"/>
</dbReference>
<dbReference type="AlphaFoldDB" id="A0A6S6VLZ7"/>
<sequence>MARRSTGFVSKKPHRKSRGGCLTCKRKKVKCDETLPACEYCASRRFKCEYPQDLFSTPKNRSSRSTPSHGSPSLKSNAVCLPNFNNPSFEWLVPSFQTSIGDFTPLDHHLLQYYKANVCHGFVVSGDIIVKKLHRDIVPQLSISHPFLLYALLSIAATHSNLKTPNPELERQSLLYRQKTFKCYQSALENITAENYEAVLVTGTFLLALVQPPVSNKDSEYLDWILALLKLSEGLRVLASLRWGQGIEKLSVYPLVRRELRTLPPPPPSAIVHAEKVGVVAPVGPLGSTPVNPNPAPTYTPTQLPQQTPLFLPPTLMSLLQSVLQSSCLGPLDWHRTTLLPVFHALSPIFISLYYHHLNPDFYVRIFVFTSFLMPEFLQLVKDREPRALVLVAWWFALADLVPKGWWVGDKVANVVGAIGRAVGMGNHELARKAFTGAQVIVDVFEREGSDEAAKSVFEGWHGVDWEEGPGRAAEWEIRQLVDLDGFSMEIVFDIENYGI</sequence>
<organism evidence="2 3">
    <name type="scientific">Pyrenophora teres f. teres</name>
    <dbReference type="NCBI Taxonomy" id="97479"/>
    <lineage>
        <taxon>Eukaryota</taxon>
        <taxon>Fungi</taxon>
        <taxon>Dikarya</taxon>
        <taxon>Ascomycota</taxon>
        <taxon>Pezizomycotina</taxon>
        <taxon>Dothideomycetes</taxon>
        <taxon>Pleosporomycetidae</taxon>
        <taxon>Pleosporales</taxon>
        <taxon>Pleosporineae</taxon>
        <taxon>Pleosporaceae</taxon>
        <taxon>Pyrenophora</taxon>
    </lineage>
</organism>
<dbReference type="EMBL" id="HG992979">
    <property type="protein sequence ID" value="CAE7022907.1"/>
    <property type="molecule type" value="Genomic_DNA"/>
</dbReference>
<dbReference type="PANTHER" id="PTHR47657">
    <property type="entry name" value="STEROL REGULATORY ELEMENT-BINDING PROTEIN ECM22"/>
    <property type="match status" value="1"/>
</dbReference>
<dbReference type="PROSITE" id="PS00463">
    <property type="entry name" value="ZN2_CY6_FUNGAL_1"/>
    <property type="match status" value="1"/>
</dbReference>
<dbReference type="Gene3D" id="4.10.240.10">
    <property type="entry name" value="Zn(2)-C6 fungal-type DNA-binding domain"/>
    <property type="match status" value="1"/>
</dbReference>
<evidence type="ECO:0000313" key="3">
    <source>
        <dbReference type="Proteomes" id="UP000472372"/>
    </source>
</evidence>
<proteinExistence type="predicted"/>
<dbReference type="GO" id="GO:0008270">
    <property type="term" value="F:zinc ion binding"/>
    <property type="evidence" value="ECO:0007669"/>
    <property type="project" value="InterPro"/>
</dbReference>
<reference evidence="2" key="1">
    <citation type="submission" date="2021-02" db="EMBL/GenBank/DDBJ databases">
        <authorList>
            <person name="Syme A R."/>
            <person name="Syme A R."/>
            <person name="Moolhuijzen P."/>
        </authorList>
    </citation>
    <scope>NUCLEOTIDE SEQUENCE</scope>
    <source>
        <strain evidence="2">W1-1</strain>
    </source>
</reference>
<dbReference type="InterPro" id="IPR021858">
    <property type="entry name" value="Fun_TF"/>
</dbReference>
<keyword evidence="1" id="KW-0539">Nucleus</keyword>
<dbReference type="InterPro" id="IPR001138">
    <property type="entry name" value="Zn2Cys6_DnaBD"/>
</dbReference>
<dbReference type="Pfam" id="PF00172">
    <property type="entry name" value="Zn_clus"/>
    <property type="match status" value="1"/>
</dbReference>
<evidence type="ECO:0000256" key="1">
    <source>
        <dbReference type="ARBA" id="ARBA00023242"/>
    </source>
</evidence>
<dbReference type="CDD" id="cd00067">
    <property type="entry name" value="GAL4"/>
    <property type="match status" value="1"/>
</dbReference>
<dbReference type="SMART" id="SM00066">
    <property type="entry name" value="GAL4"/>
    <property type="match status" value="1"/>
</dbReference>
<dbReference type="Pfam" id="PF11951">
    <property type="entry name" value="Fungal_trans_2"/>
    <property type="match status" value="1"/>
</dbReference>
<dbReference type="PROSITE" id="PS50048">
    <property type="entry name" value="ZN2_CY6_FUNGAL_2"/>
    <property type="match status" value="1"/>
</dbReference>
<dbReference type="GO" id="GO:0000981">
    <property type="term" value="F:DNA-binding transcription factor activity, RNA polymerase II-specific"/>
    <property type="evidence" value="ECO:0007669"/>
    <property type="project" value="InterPro"/>
</dbReference>
<dbReference type="InterPro" id="IPR036864">
    <property type="entry name" value="Zn2-C6_fun-type_DNA-bd_sf"/>
</dbReference>
<gene>
    <name evidence="2" type="ORF">PTTW11_03501</name>
</gene>
<dbReference type="PANTHER" id="PTHR47657:SF7">
    <property type="entry name" value="STEROL REGULATORY ELEMENT-BINDING PROTEIN ECM22"/>
    <property type="match status" value="1"/>
</dbReference>